<dbReference type="GO" id="GO:0016787">
    <property type="term" value="F:hydrolase activity"/>
    <property type="evidence" value="ECO:0007669"/>
    <property type="project" value="UniProtKB-KW"/>
</dbReference>
<feature type="domain" description="Beta-lactamase-related" evidence="2">
    <location>
        <begin position="147"/>
        <end position="327"/>
    </location>
</feature>
<protein>
    <submittedName>
        <fullName evidence="3">Serine hydrolase domain-containing protein</fullName>
        <ecNumber evidence="3">3.-.-.-</ecNumber>
    </submittedName>
</protein>
<dbReference type="InterPro" id="IPR012338">
    <property type="entry name" value="Beta-lactam/transpept-like"/>
</dbReference>
<comment type="caution">
    <text evidence="3">The sequence shown here is derived from an EMBL/GenBank/DDBJ whole genome shotgun (WGS) entry which is preliminary data.</text>
</comment>
<sequence>MKQLKPILYILIFAQSYCFAQSKAPSAAEQALFQKLTDVYNTNDSAAYSKFYSTQLTDPKKIADNVRQMQSEYRFGSGKVMLKAIKHVSATETELIFKTVAYGSWLNFLWVTDSAGHFKEHHMRPVRLGTNFLQAGTLTQKQILDSVDSYIHHLVAQNVFAGNVIIAKNGNMLYNKSFGNNPSGKPNTVNEQIGLASMGKLFTTISILQLADRGKLSLNDSMGKLMPQLQNKALTGITVKQLLTHTSGMGDYFEDPAYDPMANKQFNKSDILPAIEKDKPHFAPGKGFRYSNTGFLLLGLIIERLSGLDFGTYVLNNICKPADMTVTMPDGGAGGGTSTVTDIYKLSKAIKNNVLLKPATTAMFMNEHVGEWGLGQEYQQLGNEFITGHSGGFIGICTELNMYHKTGYTVVILSNTEPPFGHFLSDKIKELIIRK</sequence>
<proteinExistence type="predicted"/>
<dbReference type="Gene3D" id="3.40.710.10">
    <property type="entry name" value="DD-peptidase/beta-lactamase superfamily"/>
    <property type="match status" value="1"/>
</dbReference>
<gene>
    <name evidence="3" type="ORF">ACFQZI_08635</name>
</gene>
<dbReference type="PANTHER" id="PTHR46825:SF8">
    <property type="entry name" value="BETA-LACTAMASE-RELATED"/>
    <property type="match status" value="1"/>
</dbReference>
<evidence type="ECO:0000313" key="4">
    <source>
        <dbReference type="Proteomes" id="UP001597073"/>
    </source>
</evidence>
<feature type="signal peptide" evidence="1">
    <location>
        <begin position="1"/>
        <end position="20"/>
    </location>
</feature>
<keyword evidence="1" id="KW-0732">Signal</keyword>
<feature type="chain" id="PRO_5046007694" evidence="1">
    <location>
        <begin position="21"/>
        <end position="435"/>
    </location>
</feature>
<keyword evidence="3" id="KW-0378">Hydrolase</keyword>
<dbReference type="InterPro" id="IPR050491">
    <property type="entry name" value="AmpC-like"/>
</dbReference>
<dbReference type="InterPro" id="IPR001466">
    <property type="entry name" value="Beta-lactam-related"/>
</dbReference>
<dbReference type="SUPFAM" id="SSF56601">
    <property type="entry name" value="beta-lactamase/transpeptidase-like"/>
    <property type="match status" value="1"/>
</dbReference>
<dbReference type="Proteomes" id="UP001597073">
    <property type="component" value="Unassembled WGS sequence"/>
</dbReference>
<evidence type="ECO:0000259" key="2">
    <source>
        <dbReference type="Pfam" id="PF00144"/>
    </source>
</evidence>
<dbReference type="PANTHER" id="PTHR46825">
    <property type="entry name" value="D-ALANYL-D-ALANINE-CARBOXYPEPTIDASE/ENDOPEPTIDASE AMPH"/>
    <property type="match status" value="1"/>
</dbReference>
<dbReference type="EMBL" id="JBHTIA010000003">
    <property type="protein sequence ID" value="MFD0764919.1"/>
    <property type="molecule type" value="Genomic_DNA"/>
</dbReference>
<reference evidence="4" key="1">
    <citation type="journal article" date="2019" name="Int. J. Syst. Evol. Microbiol.">
        <title>The Global Catalogue of Microorganisms (GCM) 10K type strain sequencing project: providing services to taxonomists for standard genome sequencing and annotation.</title>
        <authorList>
            <consortium name="The Broad Institute Genomics Platform"/>
            <consortium name="The Broad Institute Genome Sequencing Center for Infectious Disease"/>
            <person name="Wu L."/>
            <person name="Ma J."/>
        </authorList>
    </citation>
    <scope>NUCLEOTIDE SEQUENCE [LARGE SCALE GENOMIC DNA]</scope>
    <source>
        <strain evidence="4">CCUG 60742</strain>
    </source>
</reference>
<dbReference type="RefSeq" id="WP_377141172.1">
    <property type="nucleotide sequence ID" value="NZ_JBHTIA010000003.1"/>
</dbReference>
<dbReference type="EC" id="3.-.-.-" evidence="3"/>
<keyword evidence="4" id="KW-1185">Reference proteome</keyword>
<evidence type="ECO:0000256" key="1">
    <source>
        <dbReference type="SAM" id="SignalP"/>
    </source>
</evidence>
<dbReference type="Pfam" id="PF00144">
    <property type="entry name" value="Beta-lactamase"/>
    <property type="match status" value="1"/>
</dbReference>
<evidence type="ECO:0000313" key="3">
    <source>
        <dbReference type="EMBL" id="MFD0764919.1"/>
    </source>
</evidence>
<accession>A0ABW2ZFP1</accession>
<organism evidence="3 4">
    <name type="scientific">Mucilaginibacter lutimaris</name>
    <dbReference type="NCBI Taxonomy" id="931629"/>
    <lineage>
        <taxon>Bacteria</taxon>
        <taxon>Pseudomonadati</taxon>
        <taxon>Bacteroidota</taxon>
        <taxon>Sphingobacteriia</taxon>
        <taxon>Sphingobacteriales</taxon>
        <taxon>Sphingobacteriaceae</taxon>
        <taxon>Mucilaginibacter</taxon>
    </lineage>
</organism>
<name>A0ABW2ZFP1_9SPHI</name>